<evidence type="ECO:0000259" key="1">
    <source>
        <dbReference type="PROSITE" id="PS51462"/>
    </source>
</evidence>
<dbReference type="Pfam" id="PF00293">
    <property type="entry name" value="NUDIX"/>
    <property type="match status" value="1"/>
</dbReference>
<reference evidence="2" key="1">
    <citation type="journal article" date="2023" name="Mol. Phylogenet. Evol.">
        <title>Genome-scale phylogeny and comparative genomics of the fungal order Sordariales.</title>
        <authorList>
            <person name="Hensen N."/>
            <person name="Bonometti L."/>
            <person name="Westerberg I."/>
            <person name="Brannstrom I.O."/>
            <person name="Guillou S."/>
            <person name="Cros-Aarteil S."/>
            <person name="Calhoun S."/>
            <person name="Haridas S."/>
            <person name="Kuo A."/>
            <person name="Mondo S."/>
            <person name="Pangilinan J."/>
            <person name="Riley R."/>
            <person name="LaButti K."/>
            <person name="Andreopoulos B."/>
            <person name="Lipzen A."/>
            <person name="Chen C."/>
            <person name="Yan M."/>
            <person name="Daum C."/>
            <person name="Ng V."/>
            <person name="Clum A."/>
            <person name="Steindorff A."/>
            <person name="Ohm R.A."/>
            <person name="Martin F."/>
            <person name="Silar P."/>
            <person name="Natvig D.O."/>
            <person name="Lalanne C."/>
            <person name="Gautier V."/>
            <person name="Ament-Velasquez S.L."/>
            <person name="Kruys A."/>
            <person name="Hutchinson M.I."/>
            <person name="Powell A.J."/>
            <person name="Barry K."/>
            <person name="Miller A.N."/>
            <person name="Grigoriev I.V."/>
            <person name="Debuchy R."/>
            <person name="Gladieux P."/>
            <person name="Hiltunen Thoren M."/>
            <person name="Johannesson H."/>
        </authorList>
    </citation>
    <scope>NUCLEOTIDE SEQUENCE</scope>
    <source>
        <strain evidence="2">CBS 314.62</strain>
    </source>
</reference>
<evidence type="ECO:0000313" key="4">
    <source>
        <dbReference type="Proteomes" id="UP001270362"/>
    </source>
</evidence>
<dbReference type="Proteomes" id="UP001270362">
    <property type="component" value="Unassembled WGS sequence"/>
</dbReference>
<evidence type="ECO:0000313" key="2">
    <source>
        <dbReference type="EMBL" id="KAK3680772.1"/>
    </source>
</evidence>
<name>A0AAE1C6Z8_9PEZI</name>
<dbReference type="CDD" id="cd03676">
    <property type="entry name" value="NUDIX_Tnr3_like"/>
    <property type="match status" value="1"/>
</dbReference>
<keyword evidence="4" id="KW-1185">Reference proteome</keyword>
<evidence type="ECO:0000313" key="3">
    <source>
        <dbReference type="EMBL" id="KAK3689937.1"/>
    </source>
</evidence>
<dbReference type="SUPFAM" id="SSF55811">
    <property type="entry name" value="Nudix"/>
    <property type="match status" value="1"/>
</dbReference>
<dbReference type="PROSITE" id="PS51462">
    <property type="entry name" value="NUDIX"/>
    <property type="match status" value="1"/>
</dbReference>
<gene>
    <name evidence="2" type="ORF">B0T22DRAFT_388818</name>
    <name evidence="3" type="ORF">B0T22DRAFT_481119</name>
</gene>
<protein>
    <submittedName>
        <fullName evidence="2">NUDIX hydrolase domain-like protein</fullName>
    </submittedName>
</protein>
<feature type="domain" description="Nudix hydrolase" evidence="1">
    <location>
        <begin position="136"/>
        <end position="286"/>
    </location>
</feature>
<dbReference type="Gene3D" id="3.90.79.10">
    <property type="entry name" value="Nucleoside Triphosphate Pyrophosphohydrolase"/>
    <property type="match status" value="1"/>
</dbReference>
<proteinExistence type="predicted"/>
<keyword evidence="2" id="KW-0378">Hydrolase</keyword>
<dbReference type="EMBL" id="JAULSO010000010">
    <property type="protein sequence ID" value="KAK3680772.1"/>
    <property type="molecule type" value="Genomic_DNA"/>
</dbReference>
<dbReference type="GO" id="GO:0044715">
    <property type="term" value="F:8-oxo-dGDP phosphatase activity"/>
    <property type="evidence" value="ECO:0007669"/>
    <property type="project" value="UniProtKB-ARBA"/>
</dbReference>
<dbReference type="InterPro" id="IPR015797">
    <property type="entry name" value="NUDIX_hydrolase-like_dom_sf"/>
</dbReference>
<sequence length="320" mass="35638">MSPKDSATTYLSLVEACDDFPYGPTAESDTYYRLYLDEDDHPYGFMTPEVVNKMPWTSAFAVRHEAPRSVTVLDSSNGKSPAAAINSAFAEVVSTCIDRDLFHVLCRQHSELTAIIGAQYPTPIVVERFAAGLFGLVSRGAHLVAYVNADDGLKVWVSRRSAHLYTYPGLLDVTVGGGIKSGVSPLETIVQEADEEASLSEDVIRRHIRPRGVLSHMNTTGEDFKGEKGLVVPDYIYVYDIELPREVVPRPHDDEVEGFYCLSVPELQSALLNKEFKTDSAAVLVYFLIVHGFITAENETDYVEINMRLHRMLPFRTKVL</sequence>
<dbReference type="InterPro" id="IPR000086">
    <property type="entry name" value="NUDIX_hydrolase_dom"/>
</dbReference>
<reference evidence="2" key="2">
    <citation type="submission" date="2023-06" db="EMBL/GenBank/DDBJ databases">
        <authorList>
            <consortium name="Lawrence Berkeley National Laboratory"/>
            <person name="Haridas S."/>
            <person name="Hensen N."/>
            <person name="Bonometti L."/>
            <person name="Westerberg I."/>
            <person name="Brannstrom I.O."/>
            <person name="Guillou S."/>
            <person name="Cros-Aarteil S."/>
            <person name="Calhoun S."/>
            <person name="Kuo A."/>
            <person name="Mondo S."/>
            <person name="Pangilinan J."/>
            <person name="Riley R."/>
            <person name="Labutti K."/>
            <person name="Andreopoulos B."/>
            <person name="Lipzen A."/>
            <person name="Chen C."/>
            <person name="Yanf M."/>
            <person name="Daum C."/>
            <person name="Ng V."/>
            <person name="Clum A."/>
            <person name="Steindorff A."/>
            <person name="Ohm R."/>
            <person name="Martin F."/>
            <person name="Silar P."/>
            <person name="Natvig D."/>
            <person name="Lalanne C."/>
            <person name="Gautier V."/>
            <person name="Ament-Velasquez S.L."/>
            <person name="Kruys A."/>
            <person name="Hutchinson M.I."/>
            <person name="Powell A.J."/>
            <person name="Barry K."/>
            <person name="Miller A.N."/>
            <person name="Grigoriev I.V."/>
            <person name="Debuchy R."/>
            <person name="Gladieux P."/>
            <person name="Thoren M.H."/>
            <person name="Johannesson H."/>
        </authorList>
    </citation>
    <scope>NUCLEOTIDE SEQUENCE</scope>
    <source>
        <strain evidence="2">CBS 314.62</strain>
    </source>
</reference>
<comment type="caution">
    <text evidence="2">The sequence shown here is derived from an EMBL/GenBank/DDBJ whole genome shotgun (WGS) entry which is preliminary data.</text>
</comment>
<dbReference type="FunFam" id="3.90.79.10:FF:000019">
    <property type="entry name" value="Thiamin pyrophosphokinase, putative"/>
    <property type="match status" value="1"/>
</dbReference>
<accession>A0AAE1C6Z8</accession>
<dbReference type="EMBL" id="JAULSO010000002">
    <property type="protein sequence ID" value="KAK3689937.1"/>
    <property type="molecule type" value="Genomic_DNA"/>
</dbReference>
<organism evidence="2 4">
    <name type="scientific">Podospora appendiculata</name>
    <dbReference type="NCBI Taxonomy" id="314037"/>
    <lineage>
        <taxon>Eukaryota</taxon>
        <taxon>Fungi</taxon>
        <taxon>Dikarya</taxon>
        <taxon>Ascomycota</taxon>
        <taxon>Pezizomycotina</taxon>
        <taxon>Sordariomycetes</taxon>
        <taxon>Sordariomycetidae</taxon>
        <taxon>Sordariales</taxon>
        <taxon>Podosporaceae</taxon>
        <taxon>Podospora</taxon>
    </lineage>
</organism>
<dbReference type="AlphaFoldDB" id="A0AAE1C6Z8"/>